<evidence type="ECO:0000313" key="5">
    <source>
        <dbReference type="EMBL" id="RAL70988.1"/>
    </source>
</evidence>
<proteinExistence type="predicted"/>
<evidence type="ECO:0000313" key="3">
    <source>
        <dbReference type="EMBL" id="PKH45482.1"/>
    </source>
</evidence>
<dbReference type="OrthoDB" id="166622at2"/>
<accession>A0A142V9R0</accession>
<dbReference type="EMBL" id="CP011127">
    <property type="protein sequence ID" value="AMU86518.1"/>
    <property type="molecule type" value="Genomic_DNA"/>
</dbReference>
<evidence type="ECO:0000256" key="1">
    <source>
        <dbReference type="SAM" id="MobiDB-lite"/>
    </source>
</evidence>
<dbReference type="RefSeq" id="WP_012984298.1">
    <property type="nucleotide sequence ID" value="NZ_AP024514.1"/>
</dbReference>
<dbReference type="Proteomes" id="UP000249146">
    <property type="component" value="Unassembled WGS sequence"/>
</dbReference>
<dbReference type="Proteomes" id="UP000248786">
    <property type="component" value="Unassembled WGS sequence"/>
</dbReference>
<evidence type="ECO:0000313" key="9">
    <source>
        <dbReference type="Proteomes" id="UP000249146"/>
    </source>
</evidence>
<sequence>MNKISNGKFLRSLALSSPVLIIAAVSIVFSISTAFEGKVASSPTGNTDDNTQVTAPIDDTSTDGSVDLTITAETLYSHYVNAGETNPDQYYKNKNIKVTGSVAAVAYGKAPNSCWVTLKTDQGNGANIVCYFGTNVIKGSFTVEIGSHIEITGICMGLTDGRIIFINSLTDDILLEPYDQNIEA</sequence>
<dbReference type="EMBL" id="PHFD01000332">
    <property type="protein sequence ID" value="PKH45482.1"/>
    <property type="molecule type" value="Genomic_DNA"/>
</dbReference>
<organism evidence="2 6">
    <name type="scientific">Dehalococcoides mccartyi</name>
    <dbReference type="NCBI Taxonomy" id="61435"/>
    <lineage>
        <taxon>Bacteria</taxon>
        <taxon>Bacillati</taxon>
        <taxon>Chloroflexota</taxon>
        <taxon>Dehalococcoidia</taxon>
        <taxon>Dehalococcoidales</taxon>
        <taxon>Dehalococcoidaceae</taxon>
        <taxon>Dehalococcoides</taxon>
    </lineage>
</organism>
<evidence type="ECO:0000313" key="6">
    <source>
        <dbReference type="Proteomes" id="UP000076394"/>
    </source>
</evidence>
<reference evidence="2 6" key="1">
    <citation type="submission" date="2015-03" db="EMBL/GenBank/DDBJ databases">
        <title>Genomic characterization of Dehalococcoides mccartyi strain 11a5, an unusal plasmid-containing chloroethene dechlorinator.</title>
        <authorList>
            <person name="Zhao S."/>
            <person name="Ding C."/>
            <person name="He J."/>
        </authorList>
    </citation>
    <scope>NUCLEOTIDE SEQUENCE [LARGE SCALE GENOMIC DNA]</scope>
    <source>
        <strain evidence="2 6">11a5</strain>
    </source>
</reference>
<name>A0A142V9R0_9CHLR</name>
<dbReference type="AlphaFoldDB" id="A0A142V9R0"/>
<dbReference type="Pfam" id="PF12869">
    <property type="entry name" value="tRNA_anti-like"/>
    <property type="match status" value="1"/>
</dbReference>
<dbReference type="InterPro" id="IPR024422">
    <property type="entry name" value="Protein_unknown_function_OB"/>
</dbReference>
<evidence type="ECO:0000313" key="2">
    <source>
        <dbReference type="EMBL" id="AMU86518.1"/>
    </source>
</evidence>
<dbReference type="Proteomes" id="UP000233649">
    <property type="component" value="Unassembled WGS sequence"/>
</dbReference>
<dbReference type="Proteomes" id="UP000076394">
    <property type="component" value="Chromosome"/>
</dbReference>
<protein>
    <submittedName>
        <fullName evidence="3">OB-fold containing protein</fullName>
    </submittedName>
</protein>
<feature type="compositionally biased region" description="Polar residues" evidence="1">
    <location>
        <begin position="41"/>
        <end position="54"/>
    </location>
</feature>
<reference evidence="3 7" key="2">
    <citation type="journal article" date="2017" name="FEMS Microbiol. Ecol.">
        <title>Reconstructed genomes of novel Dehalococcoides mccartyi strains from 1,2,3,4-tetrachlorodibenzo-p-dioxin-dechlorinating enrichment cultures reveal divergent reductive dehalogenase gene profiles.</title>
        <authorList>
            <person name="Dam H.T."/>
            <person name="Vollmers J."/>
            <person name="Kaster A.K."/>
            <person name="Haggblom M.M."/>
        </authorList>
    </citation>
    <scope>NUCLEOTIDE SEQUENCE [LARGE SCALE GENOMIC DNA]</scope>
    <source>
        <strain evidence="3 7">H1-3-2.001</strain>
    </source>
</reference>
<dbReference type="EMBL" id="QGLC01000009">
    <property type="protein sequence ID" value="RAL69660.1"/>
    <property type="molecule type" value="Genomic_DNA"/>
</dbReference>
<dbReference type="EMBL" id="QGLD01000008">
    <property type="protein sequence ID" value="RAL70988.1"/>
    <property type="molecule type" value="Genomic_DNA"/>
</dbReference>
<reference evidence="8 9" key="3">
    <citation type="submission" date="2018-05" db="EMBL/GenBank/DDBJ databases">
        <title>Draft genome sequences of Dehalococcoides mccartyi strains RC and KS.</title>
        <authorList>
            <person name="Higgins S.A."/>
            <person name="Padilla-Crespo E."/>
            <person name="Loeffler F.E."/>
        </authorList>
    </citation>
    <scope>NUCLEOTIDE SEQUENCE [LARGE SCALE GENOMIC DNA]</scope>
    <source>
        <strain evidence="5 8">KS</strain>
        <strain evidence="4 9">RC</strain>
    </source>
</reference>
<gene>
    <name evidence="5" type="ORF">C1G86_0726</name>
    <name evidence="4" type="ORF">C1G87_0726</name>
    <name evidence="3" type="ORF">CVH13_01504</name>
    <name evidence="2" type="ORF">Dm11a5_0692</name>
</gene>
<feature type="region of interest" description="Disordered" evidence="1">
    <location>
        <begin position="39"/>
        <end position="60"/>
    </location>
</feature>
<evidence type="ECO:0000313" key="7">
    <source>
        <dbReference type="Proteomes" id="UP000233649"/>
    </source>
</evidence>
<evidence type="ECO:0000313" key="8">
    <source>
        <dbReference type="Proteomes" id="UP000248786"/>
    </source>
</evidence>
<evidence type="ECO:0000313" key="4">
    <source>
        <dbReference type="EMBL" id="RAL69660.1"/>
    </source>
</evidence>
<dbReference type="PATRIC" id="fig|61435.13.peg.724"/>